<accession>A0A917KGT9</accession>
<dbReference type="EMBL" id="BMMU01000001">
    <property type="protein sequence ID" value="GGJ11823.1"/>
    <property type="molecule type" value="Genomic_DNA"/>
</dbReference>
<keyword evidence="3" id="KW-1185">Reference proteome</keyword>
<evidence type="ECO:0000313" key="3">
    <source>
        <dbReference type="Proteomes" id="UP000625682"/>
    </source>
</evidence>
<comment type="caution">
    <text evidence="2">The sequence shown here is derived from an EMBL/GenBank/DDBJ whole genome shotgun (WGS) entry which is preliminary data.</text>
</comment>
<name>A0A917KGT9_9ACTN</name>
<feature type="region of interest" description="Disordered" evidence="1">
    <location>
        <begin position="50"/>
        <end position="80"/>
    </location>
</feature>
<protein>
    <submittedName>
        <fullName evidence="2">Uncharacterized protein</fullName>
    </submittedName>
</protein>
<organism evidence="2 3">
    <name type="scientific">Streptomyces lacrimifluminis</name>
    <dbReference type="NCBI Taxonomy" id="1500077"/>
    <lineage>
        <taxon>Bacteria</taxon>
        <taxon>Bacillati</taxon>
        <taxon>Actinomycetota</taxon>
        <taxon>Actinomycetes</taxon>
        <taxon>Kitasatosporales</taxon>
        <taxon>Streptomycetaceae</taxon>
        <taxon>Streptomyces</taxon>
    </lineage>
</organism>
<proteinExistence type="predicted"/>
<gene>
    <name evidence="2" type="ORF">GCM10012282_05220</name>
</gene>
<reference evidence="2" key="1">
    <citation type="journal article" date="2014" name="Int. J. Syst. Evol. Microbiol.">
        <title>Complete genome sequence of Corynebacterium casei LMG S-19264T (=DSM 44701T), isolated from a smear-ripened cheese.</title>
        <authorList>
            <consortium name="US DOE Joint Genome Institute (JGI-PGF)"/>
            <person name="Walter F."/>
            <person name="Albersmeier A."/>
            <person name="Kalinowski J."/>
            <person name="Ruckert C."/>
        </authorList>
    </citation>
    <scope>NUCLEOTIDE SEQUENCE</scope>
    <source>
        <strain evidence="2">CGMCC 4.7272</strain>
    </source>
</reference>
<dbReference type="Proteomes" id="UP000625682">
    <property type="component" value="Unassembled WGS sequence"/>
</dbReference>
<sequence>MRNLRRRKYVSALPGGKSPKFCAFLSTPILESVGQRGPLSFLPGCPAPMPPGTRFRGGSAARTPAGYPPAEPPHCKEPHL</sequence>
<evidence type="ECO:0000313" key="2">
    <source>
        <dbReference type="EMBL" id="GGJ11823.1"/>
    </source>
</evidence>
<dbReference type="AlphaFoldDB" id="A0A917KGT9"/>
<reference evidence="2" key="2">
    <citation type="submission" date="2020-09" db="EMBL/GenBank/DDBJ databases">
        <authorList>
            <person name="Sun Q."/>
            <person name="Zhou Y."/>
        </authorList>
    </citation>
    <scope>NUCLEOTIDE SEQUENCE</scope>
    <source>
        <strain evidence="2">CGMCC 4.7272</strain>
    </source>
</reference>
<evidence type="ECO:0000256" key="1">
    <source>
        <dbReference type="SAM" id="MobiDB-lite"/>
    </source>
</evidence>